<comment type="caution">
    <text evidence="1">The sequence shown here is derived from an EMBL/GenBank/DDBJ whole genome shotgun (WGS) entry which is preliminary data.</text>
</comment>
<sequence>MLDQFVSDERLGIDLPRLSVPWEQCSPERQAAVIARWEIIRGQIPDVILRTEAVIRAKQGALYEEEDFEAACRLNGEIAELASRINDLQIWYRTQQDMEDETKRHS</sequence>
<proteinExistence type="predicted"/>
<evidence type="ECO:0000313" key="1">
    <source>
        <dbReference type="EMBL" id="MBB6674301.1"/>
    </source>
</evidence>
<dbReference type="Proteomes" id="UP000547209">
    <property type="component" value="Unassembled WGS sequence"/>
</dbReference>
<dbReference type="AlphaFoldDB" id="A0A7X0RVF1"/>
<gene>
    <name evidence="1" type="ORF">H7C19_26815</name>
</gene>
<reference evidence="1 2" key="1">
    <citation type="submission" date="2020-08" db="EMBL/GenBank/DDBJ databases">
        <title>Cohnella phylogeny.</title>
        <authorList>
            <person name="Dunlap C."/>
        </authorList>
    </citation>
    <scope>NUCLEOTIDE SEQUENCE [LARGE SCALE GENOMIC DNA]</scope>
    <source>
        <strain evidence="1 2">DSM 28246</strain>
    </source>
</reference>
<organism evidence="1 2">
    <name type="scientific">Cohnella nanjingensis</name>
    <dbReference type="NCBI Taxonomy" id="1387779"/>
    <lineage>
        <taxon>Bacteria</taxon>
        <taxon>Bacillati</taxon>
        <taxon>Bacillota</taxon>
        <taxon>Bacilli</taxon>
        <taxon>Bacillales</taxon>
        <taxon>Paenibacillaceae</taxon>
        <taxon>Cohnella</taxon>
    </lineage>
</organism>
<name>A0A7X0RVF1_9BACL</name>
<protein>
    <submittedName>
        <fullName evidence="1">Uncharacterized protein</fullName>
    </submittedName>
</protein>
<accession>A0A7X0RVF1</accession>
<evidence type="ECO:0000313" key="2">
    <source>
        <dbReference type="Proteomes" id="UP000547209"/>
    </source>
</evidence>
<keyword evidence="2" id="KW-1185">Reference proteome</keyword>
<dbReference type="EMBL" id="JACJVP010000045">
    <property type="protein sequence ID" value="MBB6674301.1"/>
    <property type="molecule type" value="Genomic_DNA"/>
</dbReference>